<name>A0A5C3N9P9_9AGAM</name>
<accession>A0A5C3N9P9</accession>
<gene>
    <name evidence="3" type="ORF">OE88DRAFT_1723777</name>
</gene>
<feature type="domain" description="BTB" evidence="2">
    <location>
        <begin position="81"/>
        <end position="154"/>
    </location>
</feature>
<dbReference type="AlphaFoldDB" id="A0A5C3N9P9"/>
<evidence type="ECO:0000259" key="2">
    <source>
        <dbReference type="PROSITE" id="PS50097"/>
    </source>
</evidence>
<dbReference type="CDD" id="cd18186">
    <property type="entry name" value="BTB_POZ_ZBTB_KLHL-like"/>
    <property type="match status" value="1"/>
</dbReference>
<evidence type="ECO:0000313" key="3">
    <source>
        <dbReference type="EMBL" id="TFK53972.1"/>
    </source>
</evidence>
<dbReference type="EMBL" id="ML213506">
    <property type="protein sequence ID" value="TFK53972.1"/>
    <property type="molecule type" value="Genomic_DNA"/>
</dbReference>
<dbReference type="PROSITE" id="PS50097">
    <property type="entry name" value="BTB"/>
    <property type="match status" value="1"/>
</dbReference>
<dbReference type="InterPro" id="IPR000210">
    <property type="entry name" value="BTB/POZ_dom"/>
</dbReference>
<evidence type="ECO:0000313" key="4">
    <source>
        <dbReference type="Proteomes" id="UP000305948"/>
    </source>
</evidence>
<sequence length="390" mass="44389">MSGTFDRLPRRSLKRSRNDEEESTPQSTSRHSKKPCNHLNMEYPTPGPSEDEDAYNPRPTCKAAESPSGDMQHPRFYFEDGDVTFTTSSYRFKVHTFLLIGNSPFFEDMFEIANPDNSERTDENPVINLDGIETAWNMSVWLAKIYDDQGYFQTLLDDSTLQVVDALYHLGNKYTHPEYCAHAKLLLTSIFPTDLSTWSQSLSSIPLCTAFEAIPLAKHNCPIVLPAAFYVASSASLDDIIQGTTDFSNKRTLTLNPEDQVTVLRGKLRRGQIRRNHTFSVFQDVLQRGESWPDHKCSHKRACSEWLRTVYGRLDGCGFFGNDQDCFEPLNKTLWDYTSKGLCTICRNQVKDGIWVGQQEACAAVPDMFGLHSWLDVKLEQMAVDEFQTE</sequence>
<dbReference type="Gene3D" id="3.30.710.10">
    <property type="entry name" value="Potassium Channel Kv1.1, Chain A"/>
    <property type="match status" value="1"/>
</dbReference>
<reference evidence="3 4" key="1">
    <citation type="journal article" date="2019" name="Nat. Ecol. Evol.">
        <title>Megaphylogeny resolves global patterns of mushroom evolution.</title>
        <authorList>
            <person name="Varga T."/>
            <person name="Krizsan K."/>
            <person name="Foldi C."/>
            <person name="Dima B."/>
            <person name="Sanchez-Garcia M."/>
            <person name="Sanchez-Ramirez S."/>
            <person name="Szollosi G.J."/>
            <person name="Szarkandi J.G."/>
            <person name="Papp V."/>
            <person name="Albert L."/>
            <person name="Andreopoulos W."/>
            <person name="Angelini C."/>
            <person name="Antonin V."/>
            <person name="Barry K.W."/>
            <person name="Bougher N.L."/>
            <person name="Buchanan P."/>
            <person name="Buyck B."/>
            <person name="Bense V."/>
            <person name="Catcheside P."/>
            <person name="Chovatia M."/>
            <person name="Cooper J."/>
            <person name="Damon W."/>
            <person name="Desjardin D."/>
            <person name="Finy P."/>
            <person name="Geml J."/>
            <person name="Haridas S."/>
            <person name="Hughes K."/>
            <person name="Justo A."/>
            <person name="Karasinski D."/>
            <person name="Kautmanova I."/>
            <person name="Kiss B."/>
            <person name="Kocsube S."/>
            <person name="Kotiranta H."/>
            <person name="LaButti K.M."/>
            <person name="Lechner B.E."/>
            <person name="Liimatainen K."/>
            <person name="Lipzen A."/>
            <person name="Lukacs Z."/>
            <person name="Mihaltcheva S."/>
            <person name="Morgado L.N."/>
            <person name="Niskanen T."/>
            <person name="Noordeloos M.E."/>
            <person name="Ohm R.A."/>
            <person name="Ortiz-Santana B."/>
            <person name="Ovrebo C."/>
            <person name="Racz N."/>
            <person name="Riley R."/>
            <person name="Savchenko A."/>
            <person name="Shiryaev A."/>
            <person name="Soop K."/>
            <person name="Spirin V."/>
            <person name="Szebenyi C."/>
            <person name="Tomsovsky M."/>
            <person name="Tulloss R.E."/>
            <person name="Uehling J."/>
            <person name="Grigoriev I.V."/>
            <person name="Vagvolgyi C."/>
            <person name="Papp T."/>
            <person name="Martin F.M."/>
            <person name="Miettinen O."/>
            <person name="Hibbett D.S."/>
            <person name="Nagy L.G."/>
        </authorList>
    </citation>
    <scope>NUCLEOTIDE SEQUENCE [LARGE SCALE GENOMIC DNA]</scope>
    <source>
        <strain evidence="3 4">OMC1185</strain>
    </source>
</reference>
<dbReference type="OrthoDB" id="3223751at2759"/>
<feature type="region of interest" description="Disordered" evidence="1">
    <location>
        <begin position="1"/>
        <end position="73"/>
    </location>
</feature>
<organism evidence="3 4">
    <name type="scientific">Heliocybe sulcata</name>
    <dbReference type="NCBI Taxonomy" id="5364"/>
    <lineage>
        <taxon>Eukaryota</taxon>
        <taxon>Fungi</taxon>
        <taxon>Dikarya</taxon>
        <taxon>Basidiomycota</taxon>
        <taxon>Agaricomycotina</taxon>
        <taxon>Agaricomycetes</taxon>
        <taxon>Gloeophyllales</taxon>
        <taxon>Gloeophyllaceae</taxon>
        <taxon>Heliocybe</taxon>
    </lineage>
</organism>
<keyword evidence="4" id="KW-1185">Reference proteome</keyword>
<proteinExistence type="predicted"/>
<evidence type="ECO:0000256" key="1">
    <source>
        <dbReference type="SAM" id="MobiDB-lite"/>
    </source>
</evidence>
<protein>
    <recommendedName>
        <fullName evidence="2">BTB domain-containing protein</fullName>
    </recommendedName>
</protein>
<dbReference type="Proteomes" id="UP000305948">
    <property type="component" value="Unassembled WGS sequence"/>
</dbReference>
<dbReference type="InterPro" id="IPR011333">
    <property type="entry name" value="SKP1/BTB/POZ_sf"/>
</dbReference>